<dbReference type="EMBL" id="AZIL01001369">
    <property type="protein sequence ID" value="EWM24100.1"/>
    <property type="molecule type" value="Genomic_DNA"/>
</dbReference>
<dbReference type="InterPro" id="IPR004447">
    <property type="entry name" value="Peptidase_S41A"/>
</dbReference>
<reference evidence="6 7" key="1">
    <citation type="journal article" date="2014" name="Mol. Plant">
        <title>Chromosome Scale Genome Assembly and Transcriptome Profiling of Nannochloropsis gaditana in Nitrogen Depletion.</title>
        <authorList>
            <person name="Corteggiani Carpinelli E."/>
            <person name="Telatin A."/>
            <person name="Vitulo N."/>
            <person name="Forcato C."/>
            <person name="D'Angelo M."/>
            <person name="Schiavon R."/>
            <person name="Vezzi A."/>
            <person name="Giacometti G.M."/>
            <person name="Morosinotto T."/>
            <person name="Valle G."/>
        </authorList>
    </citation>
    <scope>NUCLEOTIDE SEQUENCE [LARGE SCALE GENOMIC DNA]</scope>
    <source>
        <strain evidence="6 7">B-31</strain>
    </source>
</reference>
<dbReference type="SUPFAM" id="SSF50156">
    <property type="entry name" value="PDZ domain-like"/>
    <property type="match status" value="1"/>
</dbReference>
<dbReference type="NCBIfam" id="TIGR00225">
    <property type="entry name" value="prc"/>
    <property type="match status" value="1"/>
</dbReference>
<dbReference type="PANTHER" id="PTHR32060">
    <property type="entry name" value="TAIL-SPECIFIC PROTEASE"/>
    <property type="match status" value="1"/>
</dbReference>
<accession>W7TAP7</accession>
<dbReference type="GO" id="GO:0008236">
    <property type="term" value="F:serine-type peptidase activity"/>
    <property type="evidence" value="ECO:0007669"/>
    <property type="project" value="UniProtKB-KW"/>
</dbReference>
<sequence>MFFDRTFNGQPWLTVLQNSIRKDYASMEEAYNATRAMLDLLQDNYTRFLSPSEYMEFQVDTLEKEFAGVGVRMQNATIEIVLEGPAKKGGVKPGDIVLSVDGQSTENLTTEVIVQLLRGPPETNVCMDILSVANGVIQELCLVRQSVENPSVSASVEEFGGDKYGILKVDRFSTTTADLIERALKTFYENIRFIVLDLRGNAGGLLDSAKNVSSLFLPKSTIIYSEIDPFTSKIVRSDADGIEISIPILILVNKQSASASEIVSAALRENKRAKIVGERTFGKGVAQSVEEVTNGSAVKITTSKWLTPLGNDVNNEGIDVDIPSTCSESDSVLVCLKDYLESLNE</sequence>
<dbReference type="InterPro" id="IPR041489">
    <property type="entry name" value="PDZ_6"/>
</dbReference>
<dbReference type="CDD" id="cd07560">
    <property type="entry name" value="Peptidase_S41_CPP"/>
    <property type="match status" value="1"/>
</dbReference>
<dbReference type="PROSITE" id="PS50106">
    <property type="entry name" value="PDZ"/>
    <property type="match status" value="1"/>
</dbReference>
<keyword evidence="7" id="KW-1185">Reference proteome</keyword>
<evidence type="ECO:0000259" key="5">
    <source>
        <dbReference type="PROSITE" id="PS50106"/>
    </source>
</evidence>
<dbReference type="Pfam" id="PF03572">
    <property type="entry name" value="Peptidase_S41"/>
    <property type="match status" value="1"/>
</dbReference>
<dbReference type="InterPro" id="IPR001478">
    <property type="entry name" value="PDZ"/>
</dbReference>
<evidence type="ECO:0000256" key="2">
    <source>
        <dbReference type="ARBA" id="ARBA00022670"/>
    </source>
</evidence>
<dbReference type="GO" id="GO:0004175">
    <property type="term" value="F:endopeptidase activity"/>
    <property type="evidence" value="ECO:0007669"/>
    <property type="project" value="TreeGrafter"/>
</dbReference>
<dbReference type="CDD" id="cd06782">
    <property type="entry name" value="cpPDZ_CPP-like"/>
    <property type="match status" value="1"/>
</dbReference>
<keyword evidence="3" id="KW-0378">Hydrolase</keyword>
<organism evidence="6 7">
    <name type="scientific">Nannochloropsis gaditana</name>
    <dbReference type="NCBI Taxonomy" id="72520"/>
    <lineage>
        <taxon>Eukaryota</taxon>
        <taxon>Sar</taxon>
        <taxon>Stramenopiles</taxon>
        <taxon>Ochrophyta</taxon>
        <taxon>Eustigmatophyceae</taxon>
        <taxon>Eustigmatales</taxon>
        <taxon>Monodopsidaceae</taxon>
        <taxon>Nannochloropsis</taxon>
    </lineage>
</organism>
<name>W7TAP7_9STRA</name>
<dbReference type="Proteomes" id="UP000019335">
    <property type="component" value="Chromosome 15"/>
</dbReference>
<evidence type="ECO:0000256" key="4">
    <source>
        <dbReference type="ARBA" id="ARBA00022825"/>
    </source>
</evidence>
<comment type="caution">
    <text evidence="6">The sequence shown here is derived from an EMBL/GenBank/DDBJ whole genome shotgun (WGS) entry which is preliminary data.</text>
</comment>
<dbReference type="PANTHER" id="PTHR32060:SF22">
    <property type="entry name" value="CARBOXYL-TERMINAL-PROCESSING PEPTIDASE 3, CHLOROPLASTIC"/>
    <property type="match status" value="1"/>
</dbReference>
<keyword evidence="4" id="KW-0720">Serine protease</keyword>
<comment type="similarity">
    <text evidence="1">Belongs to the peptidase S41A family.</text>
</comment>
<dbReference type="Gene3D" id="3.30.750.44">
    <property type="match status" value="1"/>
</dbReference>
<feature type="domain" description="PDZ" evidence="5">
    <location>
        <begin position="59"/>
        <end position="118"/>
    </location>
</feature>
<dbReference type="AlphaFoldDB" id="W7TAP7"/>
<evidence type="ECO:0000256" key="3">
    <source>
        <dbReference type="ARBA" id="ARBA00022801"/>
    </source>
</evidence>
<protein>
    <submittedName>
        <fullName evidence="6">Carboxyl-terminal protease</fullName>
    </submittedName>
</protein>
<dbReference type="InterPro" id="IPR036034">
    <property type="entry name" value="PDZ_sf"/>
</dbReference>
<proteinExistence type="inferred from homology"/>
<dbReference type="OrthoDB" id="43580at2759"/>
<dbReference type="SMART" id="SM00228">
    <property type="entry name" value="PDZ"/>
    <property type="match status" value="1"/>
</dbReference>
<dbReference type="GO" id="GO:0006508">
    <property type="term" value="P:proteolysis"/>
    <property type="evidence" value="ECO:0007669"/>
    <property type="project" value="UniProtKB-KW"/>
</dbReference>
<dbReference type="Pfam" id="PF17820">
    <property type="entry name" value="PDZ_6"/>
    <property type="match status" value="1"/>
</dbReference>
<evidence type="ECO:0000313" key="6">
    <source>
        <dbReference type="EMBL" id="EWM24100.1"/>
    </source>
</evidence>
<gene>
    <name evidence="6" type="ORF">Naga_100480g1</name>
</gene>
<dbReference type="Gene3D" id="2.30.42.10">
    <property type="match status" value="1"/>
</dbReference>
<evidence type="ECO:0000256" key="1">
    <source>
        <dbReference type="ARBA" id="ARBA00009179"/>
    </source>
</evidence>
<dbReference type="SMART" id="SM00245">
    <property type="entry name" value="TSPc"/>
    <property type="match status" value="1"/>
</dbReference>
<evidence type="ECO:0000313" key="7">
    <source>
        <dbReference type="Proteomes" id="UP000019335"/>
    </source>
</evidence>
<dbReference type="SUPFAM" id="SSF52096">
    <property type="entry name" value="ClpP/crotonase"/>
    <property type="match status" value="1"/>
</dbReference>
<keyword evidence="2 6" id="KW-0645">Protease</keyword>
<dbReference type="InterPro" id="IPR029045">
    <property type="entry name" value="ClpP/crotonase-like_dom_sf"/>
</dbReference>
<dbReference type="Gene3D" id="3.90.226.10">
    <property type="entry name" value="2-enoyl-CoA Hydratase, Chain A, domain 1"/>
    <property type="match status" value="1"/>
</dbReference>
<dbReference type="InterPro" id="IPR005151">
    <property type="entry name" value="Tail-specific_protease"/>
</dbReference>